<evidence type="ECO:0000259" key="1">
    <source>
        <dbReference type="Pfam" id="PF00149"/>
    </source>
</evidence>
<protein>
    <submittedName>
        <fullName evidence="2">Bis(5'-nucleosyl)-tetraphosphatase, symmetrical</fullName>
    </submittedName>
</protein>
<dbReference type="STRING" id="407821.A0A087T055"/>
<dbReference type="AlphaFoldDB" id="A0A087T055"/>
<dbReference type="PANTHER" id="PTHR42850">
    <property type="entry name" value="METALLOPHOSPHOESTERASE"/>
    <property type="match status" value="1"/>
</dbReference>
<reference evidence="2 3" key="1">
    <citation type="submission" date="2013-11" db="EMBL/GenBank/DDBJ databases">
        <title>Genome sequencing of Stegodyphus mimosarum.</title>
        <authorList>
            <person name="Bechsgaard J."/>
        </authorList>
    </citation>
    <scope>NUCLEOTIDE SEQUENCE [LARGE SCALE GENOMIC DNA]</scope>
</reference>
<dbReference type="InterPro" id="IPR029052">
    <property type="entry name" value="Metallo-depent_PP-like"/>
</dbReference>
<feature type="non-terminal residue" evidence="2">
    <location>
        <position position="323"/>
    </location>
</feature>
<gene>
    <name evidence="2" type="ORF">X975_26244</name>
</gene>
<dbReference type="PANTHER" id="PTHR42850:SF4">
    <property type="entry name" value="ZINC-DEPENDENT ENDOPOLYPHOSPHATASE"/>
    <property type="match status" value="1"/>
</dbReference>
<name>A0A087T055_STEMI</name>
<dbReference type="OrthoDB" id="10267127at2759"/>
<dbReference type="SUPFAM" id="SSF56300">
    <property type="entry name" value="Metallo-dependent phosphatases"/>
    <property type="match status" value="1"/>
</dbReference>
<dbReference type="EMBL" id="KK112763">
    <property type="protein sequence ID" value="KFM58494.1"/>
    <property type="molecule type" value="Genomic_DNA"/>
</dbReference>
<dbReference type="Proteomes" id="UP000054359">
    <property type="component" value="Unassembled WGS sequence"/>
</dbReference>
<dbReference type="GO" id="GO:0000298">
    <property type="term" value="F:endopolyphosphatase activity"/>
    <property type="evidence" value="ECO:0007669"/>
    <property type="project" value="TreeGrafter"/>
</dbReference>
<dbReference type="GO" id="GO:0016791">
    <property type="term" value="F:phosphatase activity"/>
    <property type="evidence" value="ECO:0007669"/>
    <property type="project" value="TreeGrafter"/>
</dbReference>
<accession>A0A087T055</accession>
<organism evidence="2 3">
    <name type="scientific">Stegodyphus mimosarum</name>
    <name type="common">African social velvet spider</name>
    <dbReference type="NCBI Taxonomy" id="407821"/>
    <lineage>
        <taxon>Eukaryota</taxon>
        <taxon>Metazoa</taxon>
        <taxon>Ecdysozoa</taxon>
        <taxon>Arthropoda</taxon>
        <taxon>Chelicerata</taxon>
        <taxon>Arachnida</taxon>
        <taxon>Araneae</taxon>
        <taxon>Araneomorphae</taxon>
        <taxon>Entelegynae</taxon>
        <taxon>Eresoidea</taxon>
        <taxon>Eresidae</taxon>
        <taxon>Stegodyphus</taxon>
    </lineage>
</organism>
<sequence>MCVTGKGKSLKIACNKFASSKAGHNSRRGRDCDFRDINLLRMRKIMVSLTACALAVVQRAISMDPAPYVYDLPPPAIAHQHFDSLFLEKFDEILLIGDVHGCYDELKILLETNKAEKEKTLKICVGDLVNKGPKSQEVLNLFRNSNSMFSVRGNHDEVVLREYLNSRDPNYRLKENNTWIKNLSLEDIEYIKQLPFTISLPSLNAIIVHAGLVPGQPLEKNKPYDMIHMRNLVDVDYFWEGGLLPTENTTEGKPWASLWHGPQHVYFGHDAKRMLQKYSYATGLDTGCVYGNWLTGLFISGPREGNFVQVKALKVYSQPKSKN</sequence>
<dbReference type="GO" id="GO:0006798">
    <property type="term" value="P:polyphosphate catabolic process"/>
    <property type="evidence" value="ECO:0007669"/>
    <property type="project" value="TreeGrafter"/>
</dbReference>
<dbReference type="Gene3D" id="3.60.21.10">
    <property type="match status" value="1"/>
</dbReference>
<evidence type="ECO:0000313" key="2">
    <source>
        <dbReference type="EMBL" id="KFM58494.1"/>
    </source>
</evidence>
<dbReference type="Pfam" id="PF00149">
    <property type="entry name" value="Metallophos"/>
    <property type="match status" value="1"/>
</dbReference>
<dbReference type="InterPro" id="IPR004843">
    <property type="entry name" value="Calcineurin-like_PHP"/>
</dbReference>
<dbReference type="InterPro" id="IPR050126">
    <property type="entry name" value="Ap4A_hydrolase"/>
</dbReference>
<dbReference type="OMA" id="WVVYGHT"/>
<proteinExistence type="predicted"/>
<dbReference type="CDD" id="cd00144">
    <property type="entry name" value="MPP_PPP_family"/>
    <property type="match status" value="1"/>
</dbReference>
<feature type="domain" description="Calcineurin-like phosphoesterase" evidence="1">
    <location>
        <begin position="93"/>
        <end position="277"/>
    </location>
</feature>
<dbReference type="GO" id="GO:0005737">
    <property type="term" value="C:cytoplasm"/>
    <property type="evidence" value="ECO:0007669"/>
    <property type="project" value="TreeGrafter"/>
</dbReference>
<keyword evidence="3" id="KW-1185">Reference proteome</keyword>
<evidence type="ECO:0000313" key="3">
    <source>
        <dbReference type="Proteomes" id="UP000054359"/>
    </source>
</evidence>